<protein>
    <recommendedName>
        <fullName evidence="5">RRM domain-containing protein</fullName>
    </recommendedName>
</protein>
<evidence type="ECO:0000256" key="3">
    <source>
        <dbReference type="PROSITE-ProRule" id="PRU00176"/>
    </source>
</evidence>
<dbReference type="CDD" id="cd12577">
    <property type="entry name" value="RRM1_Hrp1p"/>
    <property type="match status" value="1"/>
</dbReference>
<evidence type="ECO:0000256" key="2">
    <source>
        <dbReference type="ARBA" id="ARBA00022884"/>
    </source>
</evidence>
<gene>
    <name evidence="6" type="ORF">C6P45_003693</name>
</gene>
<evidence type="ECO:0000313" key="7">
    <source>
        <dbReference type="Proteomes" id="UP000750334"/>
    </source>
</evidence>
<evidence type="ECO:0000259" key="5">
    <source>
        <dbReference type="PROSITE" id="PS50102"/>
    </source>
</evidence>
<comment type="caution">
    <text evidence="6">The sequence shown here is derived from an EMBL/GenBank/DDBJ whole genome shotgun (WGS) entry which is preliminary data.</text>
</comment>
<feature type="compositionally biased region" description="Acidic residues" evidence="4">
    <location>
        <begin position="1"/>
        <end position="14"/>
    </location>
</feature>
<feature type="compositionally biased region" description="Polar residues" evidence="4">
    <location>
        <begin position="82"/>
        <end position="96"/>
    </location>
</feature>
<dbReference type="InterPro" id="IPR035979">
    <property type="entry name" value="RBD_domain_sf"/>
</dbReference>
<keyword evidence="2 3" id="KW-0694">RNA-binding</keyword>
<dbReference type="GO" id="GO:0003729">
    <property type="term" value="F:mRNA binding"/>
    <property type="evidence" value="ECO:0007669"/>
    <property type="project" value="TreeGrafter"/>
</dbReference>
<dbReference type="OrthoDB" id="1875751at2759"/>
<dbReference type="CDD" id="cd12330">
    <property type="entry name" value="RRM2_Hrp1p"/>
    <property type="match status" value="1"/>
</dbReference>
<evidence type="ECO:0000313" key="6">
    <source>
        <dbReference type="EMBL" id="KAG0672218.1"/>
    </source>
</evidence>
<dbReference type="Pfam" id="PF00076">
    <property type="entry name" value="RRM_1"/>
    <property type="match status" value="2"/>
</dbReference>
<feature type="compositionally biased region" description="Low complexity" evidence="4">
    <location>
        <begin position="102"/>
        <end position="112"/>
    </location>
</feature>
<feature type="domain" description="RRM" evidence="5">
    <location>
        <begin position="208"/>
        <end position="285"/>
    </location>
</feature>
<keyword evidence="1" id="KW-0677">Repeat</keyword>
<sequence>MSSEDEDFNDIYGEEPEKQQENKQDVVVEKKEEPKKEVEEPTKIDSSANEQLAALQALTSSINQAQSSASVTTEKSEPPKETSVSSGNSYTNNMPVSNTLFQQQQPPQQQPQRGGRADLSKDSSKLFIGGLNWETDEDKLKNYFSKYGNVIDLKIMRDNATGRSRGFGFLTFAEPQSVDEVVKTQHILDGKVIDPKRAIPKDEQDKTGKIFVGGIGADVRPKEFEQFFSQWGTIIDAQLMLDKDTGRSRGYGFITYDTPEAVDRVCQNKYIDFKGKKIEIKRAAPRHLQKGSSRNSGGNSSFGGHNDSGNSWSGSAGNGANAVPIGTGANNSSNNNMYGNQNMMNMNPMFNPQMMQEYYQKMQEYYTQFQNGAYAPQQGGASGQPPMPMMPNMPNMPMMPGQPQSQQQQPQASYESGSDSSSNNGGRNRDTRSNHRAHPRRQENRGYHPYK</sequence>
<evidence type="ECO:0000256" key="4">
    <source>
        <dbReference type="SAM" id="MobiDB-lite"/>
    </source>
</evidence>
<organism evidence="6 7">
    <name type="scientific">Maudiozyma exigua</name>
    <name type="common">Yeast</name>
    <name type="synonym">Kazachstania exigua</name>
    <dbReference type="NCBI Taxonomy" id="34358"/>
    <lineage>
        <taxon>Eukaryota</taxon>
        <taxon>Fungi</taxon>
        <taxon>Dikarya</taxon>
        <taxon>Ascomycota</taxon>
        <taxon>Saccharomycotina</taxon>
        <taxon>Saccharomycetes</taxon>
        <taxon>Saccharomycetales</taxon>
        <taxon>Saccharomycetaceae</taxon>
        <taxon>Maudiozyma</taxon>
    </lineage>
</organism>
<feature type="compositionally biased region" description="Basic and acidic residues" evidence="4">
    <location>
        <begin position="440"/>
        <end position="451"/>
    </location>
</feature>
<dbReference type="SUPFAM" id="SSF54928">
    <property type="entry name" value="RNA-binding domain, RBD"/>
    <property type="match status" value="2"/>
</dbReference>
<feature type="compositionally biased region" description="Basic and acidic residues" evidence="4">
    <location>
        <begin position="15"/>
        <end position="43"/>
    </location>
</feature>
<feature type="compositionally biased region" description="Low complexity" evidence="4">
    <location>
        <begin position="392"/>
        <end position="426"/>
    </location>
</feature>
<dbReference type="Proteomes" id="UP000750334">
    <property type="component" value="Unassembled WGS sequence"/>
</dbReference>
<dbReference type="InterPro" id="IPR000504">
    <property type="entry name" value="RRM_dom"/>
</dbReference>
<feature type="compositionally biased region" description="Low complexity" evidence="4">
    <location>
        <begin position="291"/>
        <end position="317"/>
    </location>
</feature>
<evidence type="ECO:0000256" key="1">
    <source>
        <dbReference type="ARBA" id="ARBA00022737"/>
    </source>
</evidence>
<dbReference type="EMBL" id="PUHR01000004">
    <property type="protein sequence ID" value="KAG0672218.1"/>
    <property type="molecule type" value="Genomic_DNA"/>
</dbReference>
<dbReference type="PANTHER" id="PTHR48032:SF6">
    <property type="entry name" value="RNA-BINDING (RRM_RBD_RNP MOTIFS) FAMILY PROTEIN"/>
    <property type="match status" value="1"/>
</dbReference>
<name>A0A9P7BDM6_MAUEX</name>
<feature type="compositionally biased region" description="Polar residues" evidence="4">
    <location>
        <begin position="57"/>
        <end position="73"/>
    </location>
</feature>
<dbReference type="InterPro" id="IPR012677">
    <property type="entry name" value="Nucleotide-bd_a/b_plait_sf"/>
</dbReference>
<dbReference type="PROSITE" id="PS50102">
    <property type="entry name" value="RRM"/>
    <property type="match status" value="2"/>
</dbReference>
<feature type="domain" description="RRM" evidence="5">
    <location>
        <begin position="124"/>
        <end position="206"/>
    </location>
</feature>
<dbReference type="GO" id="GO:0006417">
    <property type="term" value="P:regulation of translation"/>
    <property type="evidence" value="ECO:0007669"/>
    <property type="project" value="TreeGrafter"/>
</dbReference>
<keyword evidence="7" id="KW-1185">Reference proteome</keyword>
<feature type="region of interest" description="Disordered" evidence="4">
    <location>
        <begin position="376"/>
        <end position="451"/>
    </location>
</feature>
<dbReference type="FunFam" id="3.30.70.330:FF:000721">
    <property type="entry name" value="Nuclear polyadenylated RNA-binding protein 4"/>
    <property type="match status" value="1"/>
</dbReference>
<feature type="region of interest" description="Disordered" evidence="4">
    <location>
        <begin position="102"/>
        <end position="121"/>
    </location>
</feature>
<proteinExistence type="predicted"/>
<reference evidence="6 7" key="1">
    <citation type="submission" date="2020-11" db="EMBL/GenBank/DDBJ databases">
        <title>Kefir isolates.</title>
        <authorList>
            <person name="Marcisauskas S."/>
            <person name="Kim Y."/>
            <person name="Blasche S."/>
        </authorList>
    </citation>
    <scope>NUCLEOTIDE SEQUENCE [LARGE SCALE GENOMIC DNA]</scope>
    <source>
        <strain evidence="6 7">OG2</strain>
    </source>
</reference>
<feature type="region of interest" description="Disordered" evidence="4">
    <location>
        <begin position="282"/>
        <end position="317"/>
    </location>
</feature>
<feature type="region of interest" description="Disordered" evidence="4">
    <location>
        <begin position="1"/>
        <end position="96"/>
    </location>
</feature>
<dbReference type="PANTHER" id="PTHR48032">
    <property type="entry name" value="RNA-BINDING PROTEIN MUSASHI HOMOLOG RBP6"/>
    <property type="match status" value="1"/>
</dbReference>
<dbReference type="FunFam" id="3.30.70.330:FF:000025">
    <property type="entry name" value="RNA-binding protein Musashi homolog 2 isoform X1"/>
    <property type="match status" value="1"/>
</dbReference>
<dbReference type="SMART" id="SM00360">
    <property type="entry name" value="RRM"/>
    <property type="match status" value="2"/>
</dbReference>
<dbReference type="InterPro" id="IPR034156">
    <property type="entry name" value="Hrp1_RRM1"/>
</dbReference>
<dbReference type="Gene3D" id="3.30.70.330">
    <property type="match status" value="2"/>
</dbReference>
<accession>A0A9P7BDM6</accession>
<dbReference type="AlphaFoldDB" id="A0A9P7BDM6"/>